<evidence type="ECO:0000256" key="3">
    <source>
        <dbReference type="ARBA" id="ARBA00023163"/>
    </source>
</evidence>
<dbReference type="InterPro" id="IPR059002">
    <property type="entry name" value="IBH1_N"/>
</dbReference>
<evidence type="ECO:0000313" key="8">
    <source>
        <dbReference type="Proteomes" id="UP000729402"/>
    </source>
</evidence>
<dbReference type="Pfam" id="PF26576">
    <property type="entry name" value="IBH1_N"/>
    <property type="match status" value="1"/>
</dbReference>
<keyword evidence="3" id="KW-0804">Transcription</keyword>
<feature type="region of interest" description="Disordered" evidence="5">
    <location>
        <begin position="126"/>
        <end position="154"/>
    </location>
</feature>
<evidence type="ECO:0000256" key="2">
    <source>
        <dbReference type="ARBA" id="ARBA00023015"/>
    </source>
</evidence>
<evidence type="ECO:0000256" key="1">
    <source>
        <dbReference type="ARBA" id="ARBA00004123"/>
    </source>
</evidence>
<feature type="compositionally biased region" description="Low complexity" evidence="5">
    <location>
        <begin position="1"/>
        <end position="10"/>
    </location>
</feature>
<accession>A0A8J6BXB3</accession>
<keyword evidence="4" id="KW-0539">Nucleus</keyword>
<gene>
    <name evidence="7" type="ORF">GUJ93_ZPchr0013g35855</name>
</gene>
<evidence type="ECO:0000313" key="7">
    <source>
        <dbReference type="EMBL" id="KAG8096236.1"/>
    </source>
</evidence>
<dbReference type="PANTHER" id="PTHR33124">
    <property type="entry name" value="TRANSCRIPTION FACTOR IBH1-LIKE 1"/>
    <property type="match status" value="1"/>
</dbReference>
<evidence type="ECO:0000256" key="4">
    <source>
        <dbReference type="ARBA" id="ARBA00023242"/>
    </source>
</evidence>
<feature type="region of interest" description="Disordered" evidence="5">
    <location>
        <begin position="1"/>
        <end position="44"/>
    </location>
</feature>
<dbReference type="Proteomes" id="UP000729402">
    <property type="component" value="Unassembled WGS sequence"/>
</dbReference>
<reference evidence="7" key="2">
    <citation type="submission" date="2021-02" db="EMBL/GenBank/DDBJ databases">
        <authorList>
            <person name="Kimball J.A."/>
            <person name="Haas M.W."/>
            <person name="Macchietto M."/>
            <person name="Kono T."/>
            <person name="Duquette J."/>
            <person name="Shao M."/>
        </authorList>
    </citation>
    <scope>NUCLEOTIDE SEQUENCE</scope>
    <source>
        <tissue evidence="7">Fresh leaf tissue</tissue>
    </source>
</reference>
<protein>
    <recommendedName>
        <fullName evidence="6">IBH1-like N-terminal domain-containing protein</fullName>
    </recommendedName>
</protein>
<dbReference type="OrthoDB" id="1647165at2759"/>
<keyword evidence="2" id="KW-0805">Transcription regulation</keyword>
<evidence type="ECO:0000256" key="5">
    <source>
        <dbReference type="SAM" id="MobiDB-lite"/>
    </source>
</evidence>
<dbReference type="InterPro" id="IPR044660">
    <property type="entry name" value="IBH1-like"/>
</dbReference>
<dbReference type="AlphaFoldDB" id="A0A8J6BXB3"/>
<proteinExistence type="predicted"/>
<reference evidence="7" key="1">
    <citation type="journal article" date="2021" name="bioRxiv">
        <title>Whole Genome Assembly and Annotation of Northern Wild Rice, Zizania palustris L., Supports a Whole Genome Duplication in the Zizania Genus.</title>
        <authorList>
            <person name="Haas M."/>
            <person name="Kono T."/>
            <person name="Macchietto M."/>
            <person name="Millas R."/>
            <person name="McGilp L."/>
            <person name="Shao M."/>
            <person name="Duquette J."/>
            <person name="Hirsch C.N."/>
            <person name="Kimball J."/>
        </authorList>
    </citation>
    <scope>NUCLEOTIDE SEQUENCE</scope>
    <source>
        <tissue evidence="7">Fresh leaf tissue</tissue>
    </source>
</reference>
<organism evidence="7 8">
    <name type="scientific">Zizania palustris</name>
    <name type="common">Northern wild rice</name>
    <dbReference type="NCBI Taxonomy" id="103762"/>
    <lineage>
        <taxon>Eukaryota</taxon>
        <taxon>Viridiplantae</taxon>
        <taxon>Streptophyta</taxon>
        <taxon>Embryophyta</taxon>
        <taxon>Tracheophyta</taxon>
        <taxon>Spermatophyta</taxon>
        <taxon>Magnoliopsida</taxon>
        <taxon>Liliopsida</taxon>
        <taxon>Poales</taxon>
        <taxon>Poaceae</taxon>
        <taxon>BOP clade</taxon>
        <taxon>Oryzoideae</taxon>
        <taxon>Oryzeae</taxon>
        <taxon>Zizaniinae</taxon>
        <taxon>Zizania</taxon>
    </lineage>
</organism>
<comment type="subcellular location">
    <subcellularLocation>
        <location evidence="1">Nucleus</location>
    </subcellularLocation>
</comment>
<dbReference type="GO" id="GO:0005634">
    <property type="term" value="C:nucleus"/>
    <property type="evidence" value="ECO:0007669"/>
    <property type="project" value="UniProtKB-SubCell"/>
</dbReference>
<dbReference type="GO" id="GO:0006355">
    <property type="term" value="P:regulation of DNA-templated transcription"/>
    <property type="evidence" value="ECO:0007669"/>
    <property type="project" value="InterPro"/>
</dbReference>
<evidence type="ECO:0000259" key="6">
    <source>
        <dbReference type="Pfam" id="PF26576"/>
    </source>
</evidence>
<name>A0A8J6BXB3_ZIZPA</name>
<keyword evidence="8" id="KW-1185">Reference proteome</keyword>
<comment type="caution">
    <text evidence="7">The sequence shown here is derived from an EMBL/GenBank/DDBJ whole genome shotgun (WGS) entry which is preliminary data.</text>
</comment>
<dbReference type="CDD" id="cd11444">
    <property type="entry name" value="bHLH_AtIBH1_like"/>
    <property type="match status" value="1"/>
</dbReference>
<dbReference type="PANTHER" id="PTHR33124:SF111">
    <property type="entry name" value="EXPRESSED PROTEIN"/>
    <property type="match status" value="1"/>
</dbReference>
<sequence length="217" mass="22454">MASTSSSAAVVEERESGRKRKRGGATGESEGSEEVQPSKWRTRGVHEIYSSKLLDAIRLVRSGSGSPASAAAGTAAAAAAAAASAAPQRSRAVREAADRALAVSARGRTHWSRAILASRRRRLKAARRARLREPASPASRHPTSPPGKGPKAPALARKAKVLGRLVPGCRKLPFPALLAEASDYIAALEMQVRAMTALAEVLSTVSASSSGTSSSPA</sequence>
<feature type="domain" description="IBH1-like N-terminal" evidence="6">
    <location>
        <begin position="49"/>
        <end position="122"/>
    </location>
</feature>
<dbReference type="EMBL" id="JAAALK010000079">
    <property type="protein sequence ID" value="KAG8096236.1"/>
    <property type="molecule type" value="Genomic_DNA"/>
</dbReference>
<dbReference type="InterPro" id="IPR044549">
    <property type="entry name" value="bHLH_AtIBH1-like"/>
</dbReference>